<sequence>MEKKISVVIPNYNGSQLLKKNLGAVIQNCPGCQIIVVDDASTDDSVDFVQNNYKPVKLIRLLKNRGFAFAANAGVKNAGGDYILLLNSDVSPRANFLEPVLTHFKDNELFAVGLADYSHEGKFIIVRGRGGGAFKKGFLKHFMLPAKSGKTLWVSGGSGLFDKKKYLELGGFDTNFAPFYWEDIDLSFRAWQMGYMCMFEPKSKVDHFHKEGAIQKSHSEFFVKTISYKNQFIFVWKNISDYLWLAQHLLWFPYHFAKAIANLDFAFFVGFLWAVSKIPSLVVSSQLSSVRQVFDRESQTESAQYDPEFTEGSSVKCQVSDREVLNKYAKP</sequence>
<feature type="domain" description="Glycosyltransferase 2-like" evidence="4">
    <location>
        <begin position="6"/>
        <end position="129"/>
    </location>
</feature>
<evidence type="ECO:0000259" key="4">
    <source>
        <dbReference type="Pfam" id="PF00535"/>
    </source>
</evidence>
<evidence type="ECO:0000256" key="1">
    <source>
        <dbReference type="ARBA" id="ARBA00006739"/>
    </source>
</evidence>
<evidence type="ECO:0000313" key="5">
    <source>
        <dbReference type="EMBL" id="OGD83511.1"/>
    </source>
</evidence>
<protein>
    <recommendedName>
        <fullName evidence="4">Glycosyltransferase 2-like domain-containing protein</fullName>
    </recommendedName>
</protein>
<dbReference type="Proteomes" id="UP000179252">
    <property type="component" value="Unassembled WGS sequence"/>
</dbReference>
<dbReference type="InterPro" id="IPR001173">
    <property type="entry name" value="Glyco_trans_2-like"/>
</dbReference>
<accession>A0A1F5FV75</accession>
<organism evidence="5 6">
    <name type="scientific">Candidatus Curtissbacteria bacterium RBG_13_40_7</name>
    <dbReference type="NCBI Taxonomy" id="1797706"/>
    <lineage>
        <taxon>Bacteria</taxon>
        <taxon>Candidatus Curtissiibacteriota</taxon>
    </lineage>
</organism>
<dbReference type="GO" id="GO:0016757">
    <property type="term" value="F:glycosyltransferase activity"/>
    <property type="evidence" value="ECO:0007669"/>
    <property type="project" value="UniProtKB-KW"/>
</dbReference>
<evidence type="ECO:0000256" key="3">
    <source>
        <dbReference type="ARBA" id="ARBA00022679"/>
    </source>
</evidence>
<dbReference type="InterPro" id="IPR029044">
    <property type="entry name" value="Nucleotide-diphossugar_trans"/>
</dbReference>
<evidence type="ECO:0000256" key="2">
    <source>
        <dbReference type="ARBA" id="ARBA00022676"/>
    </source>
</evidence>
<evidence type="ECO:0000313" key="6">
    <source>
        <dbReference type="Proteomes" id="UP000179252"/>
    </source>
</evidence>
<dbReference type="Gene3D" id="3.90.550.10">
    <property type="entry name" value="Spore Coat Polysaccharide Biosynthesis Protein SpsA, Chain A"/>
    <property type="match status" value="1"/>
</dbReference>
<dbReference type="Pfam" id="PF00535">
    <property type="entry name" value="Glycos_transf_2"/>
    <property type="match status" value="1"/>
</dbReference>
<dbReference type="AlphaFoldDB" id="A0A1F5FV75"/>
<dbReference type="SUPFAM" id="SSF53448">
    <property type="entry name" value="Nucleotide-diphospho-sugar transferases"/>
    <property type="match status" value="1"/>
</dbReference>
<reference evidence="5 6" key="1">
    <citation type="journal article" date="2016" name="Nat. Commun.">
        <title>Thousands of microbial genomes shed light on interconnected biogeochemical processes in an aquifer system.</title>
        <authorList>
            <person name="Anantharaman K."/>
            <person name="Brown C.T."/>
            <person name="Hug L.A."/>
            <person name="Sharon I."/>
            <person name="Castelle C.J."/>
            <person name="Probst A.J."/>
            <person name="Thomas B.C."/>
            <person name="Singh A."/>
            <person name="Wilkins M.J."/>
            <person name="Karaoz U."/>
            <person name="Brodie E.L."/>
            <person name="Williams K.H."/>
            <person name="Hubbard S.S."/>
            <person name="Banfield J.F."/>
        </authorList>
    </citation>
    <scope>NUCLEOTIDE SEQUENCE [LARGE SCALE GENOMIC DNA]</scope>
</reference>
<dbReference type="EMBL" id="MFAU01000045">
    <property type="protein sequence ID" value="OGD83511.1"/>
    <property type="molecule type" value="Genomic_DNA"/>
</dbReference>
<keyword evidence="2" id="KW-0328">Glycosyltransferase</keyword>
<comment type="caution">
    <text evidence="5">The sequence shown here is derived from an EMBL/GenBank/DDBJ whole genome shotgun (WGS) entry which is preliminary data.</text>
</comment>
<keyword evidence="3" id="KW-0808">Transferase</keyword>
<dbReference type="PANTHER" id="PTHR43179">
    <property type="entry name" value="RHAMNOSYLTRANSFERASE WBBL"/>
    <property type="match status" value="1"/>
</dbReference>
<dbReference type="PANTHER" id="PTHR43179:SF12">
    <property type="entry name" value="GALACTOFURANOSYLTRANSFERASE GLFT2"/>
    <property type="match status" value="1"/>
</dbReference>
<proteinExistence type="inferred from homology"/>
<name>A0A1F5FV75_9BACT</name>
<dbReference type="CDD" id="cd04186">
    <property type="entry name" value="GT_2_like_c"/>
    <property type="match status" value="1"/>
</dbReference>
<gene>
    <name evidence="5" type="ORF">A2165_02755</name>
</gene>
<comment type="similarity">
    <text evidence="1">Belongs to the glycosyltransferase 2 family.</text>
</comment>